<dbReference type="EMBL" id="JAUFPN010000202">
    <property type="protein sequence ID" value="MDN3568051.1"/>
    <property type="molecule type" value="Genomic_DNA"/>
</dbReference>
<reference evidence="2" key="1">
    <citation type="journal article" date="2019" name="Int. J. Syst. Evol. Microbiol.">
        <title>The Global Catalogue of Microorganisms (GCM) 10K type strain sequencing project: providing services to taxonomists for standard genome sequencing and annotation.</title>
        <authorList>
            <consortium name="The Broad Institute Genomics Platform"/>
            <consortium name="The Broad Institute Genome Sequencing Center for Infectious Disease"/>
            <person name="Wu L."/>
            <person name="Ma J."/>
        </authorList>
    </citation>
    <scope>NUCLEOTIDE SEQUENCE [LARGE SCALE GENOMIC DNA]</scope>
    <source>
        <strain evidence="2">CECT 7131</strain>
    </source>
</reference>
<organism evidence="1 2">
    <name type="scientific">Paeniroseomonas aquatica</name>
    <dbReference type="NCBI Taxonomy" id="373043"/>
    <lineage>
        <taxon>Bacteria</taxon>
        <taxon>Pseudomonadati</taxon>
        <taxon>Pseudomonadota</taxon>
        <taxon>Alphaproteobacteria</taxon>
        <taxon>Acetobacterales</taxon>
        <taxon>Acetobacteraceae</taxon>
        <taxon>Paeniroseomonas</taxon>
    </lineage>
</organism>
<gene>
    <name evidence="1" type="ORF">QWZ14_27030</name>
</gene>
<name>A0ABT8AF06_9PROT</name>
<evidence type="ECO:0000313" key="2">
    <source>
        <dbReference type="Proteomes" id="UP001529369"/>
    </source>
</evidence>
<evidence type="ECO:0000313" key="1">
    <source>
        <dbReference type="EMBL" id="MDN3568051.1"/>
    </source>
</evidence>
<protein>
    <recommendedName>
        <fullName evidence="3">GNAT family N-acetyltransferase</fullName>
    </recommendedName>
</protein>
<sequence>MDREASIRPVRAADAPGLAALLNAIIARGGTTALEAPFTPEQLSRAMLAGPGVI</sequence>
<keyword evidence="2" id="KW-1185">Reference proteome</keyword>
<evidence type="ECO:0008006" key="3">
    <source>
        <dbReference type="Google" id="ProtNLM"/>
    </source>
</evidence>
<dbReference type="RefSeq" id="WP_290320149.1">
    <property type="nucleotide sequence ID" value="NZ_JAUFPN010000202.1"/>
</dbReference>
<comment type="caution">
    <text evidence="1">The sequence shown here is derived from an EMBL/GenBank/DDBJ whole genome shotgun (WGS) entry which is preliminary data.</text>
</comment>
<dbReference type="Gene3D" id="3.40.630.30">
    <property type="match status" value="1"/>
</dbReference>
<dbReference type="Proteomes" id="UP001529369">
    <property type="component" value="Unassembled WGS sequence"/>
</dbReference>
<proteinExistence type="predicted"/>
<accession>A0ABT8AF06</accession>